<dbReference type="CDD" id="cd02440">
    <property type="entry name" value="AdoMet_MTases"/>
    <property type="match status" value="1"/>
</dbReference>
<evidence type="ECO:0000313" key="2">
    <source>
        <dbReference type="EMBL" id="GGA44558.1"/>
    </source>
</evidence>
<accession>A0ABQ1GJC5</accession>
<reference evidence="3" key="1">
    <citation type="journal article" date="2019" name="Int. J. Syst. Evol. Microbiol.">
        <title>The Global Catalogue of Microorganisms (GCM) 10K type strain sequencing project: providing services to taxonomists for standard genome sequencing and annotation.</title>
        <authorList>
            <consortium name="The Broad Institute Genomics Platform"/>
            <consortium name="The Broad Institute Genome Sequencing Center for Infectious Disease"/>
            <person name="Wu L."/>
            <person name="Ma J."/>
        </authorList>
    </citation>
    <scope>NUCLEOTIDE SEQUENCE [LARGE SCALE GENOMIC DNA]</scope>
    <source>
        <strain evidence="3">CGMCC 1.12806</strain>
    </source>
</reference>
<dbReference type="Pfam" id="PF13649">
    <property type="entry name" value="Methyltransf_25"/>
    <property type="match status" value="1"/>
</dbReference>
<proteinExistence type="predicted"/>
<dbReference type="InterPro" id="IPR041698">
    <property type="entry name" value="Methyltransf_25"/>
</dbReference>
<keyword evidence="3" id="KW-1185">Reference proteome</keyword>
<dbReference type="SUPFAM" id="SSF53335">
    <property type="entry name" value="S-adenosyl-L-methionine-dependent methyltransferases"/>
    <property type="match status" value="1"/>
</dbReference>
<dbReference type="InterPro" id="IPR029063">
    <property type="entry name" value="SAM-dependent_MTases_sf"/>
</dbReference>
<dbReference type="EMBL" id="BMFZ01000004">
    <property type="protein sequence ID" value="GGA44558.1"/>
    <property type="molecule type" value="Genomic_DNA"/>
</dbReference>
<organism evidence="2 3">
    <name type="scientific">Hafnia psychrotolerans</name>
    <dbReference type="NCBI Taxonomy" id="1477018"/>
    <lineage>
        <taxon>Bacteria</taxon>
        <taxon>Pseudomonadati</taxon>
        <taxon>Pseudomonadota</taxon>
        <taxon>Gammaproteobacteria</taxon>
        <taxon>Enterobacterales</taxon>
        <taxon>Hafniaceae</taxon>
        <taxon>Hafnia</taxon>
    </lineage>
</organism>
<dbReference type="Gene3D" id="3.40.50.150">
    <property type="entry name" value="Vaccinia Virus protein VP39"/>
    <property type="match status" value="1"/>
</dbReference>
<dbReference type="Proteomes" id="UP000627464">
    <property type="component" value="Unassembled WGS sequence"/>
</dbReference>
<dbReference type="Gene3D" id="2.20.130.10">
    <property type="entry name" value="CAC2371-like domains"/>
    <property type="match status" value="1"/>
</dbReference>
<sequence length="248" mass="28175">MNENFLYSNPELYEKVYPDVNNQRIKMCLIKIQRYLGELPSCLADFGCGLGRESNAFSSLGVDVTAVDINRDMINFAKRNGSATFILEDVCTVKLNQKFEVILSLGNVLSCFTSNQKLNAFLDNVTSHLEDDGLLIINLWNGARFLGKDIKELAHEVTIDIEGSNTCGKSIFILDRKNQQIKRIRNWTVSNAEIAIDNFSYRLFFPEELRYILESKGFEVVSMEDNDELIEGDFSGLELTITSKLTKR</sequence>
<dbReference type="RefSeq" id="WP_188473032.1">
    <property type="nucleotide sequence ID" value="NZ_BMFZ01000004.1"/>
</dbReference>
<name>A0ABQ1GJC5_9GAMM</name>
<evidence type="ECO:0000313" key="3">
    <source>
        <dbReference type="Proteomes" id="UP000627464"/>
    </source>
</evidence>
<feature type="domain" description="Methyltransferase" evidence="1">
    <location>
        <begin position="45"/>
        <end position="133"/>
    </location>
</feature>
<protein>
    <recommendedName>
        <fullName evidence="1">Methyltransferase domain-containing protein</fullName>
    </recommendedName>
</protein>
<evidence type="ECO:0000259" key="1">
    <source>
        <dbReference type="Pfam" id="PF13649"/>
    </source>
</evidence>
<gene>
    <name evidence="2" type="ORF">GCM10011328_19560</name>
</gene>
<comment type="caution">
    <text evidence="2">The sequence shown here is derived from an EMBL/GenBank/DDBJ whole genome shotgun (WGS) entry which is preliminary data.</text>
</comment>